<dbReference type="EMBL" id="JAJHNU010000002">
    <property type="protein sequence ID" value="MDN4121665.1"/>
    <property type="molecule type" value="Genomic_DNA"/>
</dbReference>
<dbReference type="RefSeq" id="WP_266124332.1">
    <property type="nucleotide sequence ID" value="NZ_JAJHNU010000002.1"/>
</dbReference>
<feature type="binding site" evidence="12">
    <location>
        <position position="82"/>
    </location>
    <ligand>
        <name>Na(+)</name>
        <dbReference type="ChEBI" id="CHEBI:29101"/>
        <note>structural</note>
    </ligand>
</feature>
<evidence type="ECO:0000256" key="6">
    <source>
        <dbReference type="ARBA" id="ARBA00023053"/>
    </source>
</evidence>
<comment type="activity regulation">
    <text evidence="12">Na(+) is not transported, but it plays an essential structural role and its presence is essential for fluoride channel function.</text>
</comment>
<evidence type="ECO:0000256" key="9">
    <source>
        <dbReference type="ARBA" id="ARBA00023303"/>
    </source>
</evidence>
<dbReference type="HAMAP" id="MF_00454">
    <property type="entry name" value="FluC"/>
    <property type="match status" value="1"/>
</dbReference>
<comment type="caution">
    <text evidence="13">The sequence shown here is derived from an EMBL/GenBank/DDBJ whole genome shotgun (WGS) entry which is preliminary data.</text>
</comment>
<feature type="transmembrane region" description="Helical" evidence="12">
    <location>
        <begin position="74"/>
        <end position="98"/>
    </location>
</feature>
<evidence type="ECO:0000256" key="10">
    <source>
        <dbReference type="ARBA" id="ARBA00035120"/>
    </source>
</evidence>
<dbReference type="PANTHER" id="PTHR28259:SF1">
    <property type="entry name" value="FLUORIDE EXPORT PROTEIN 1-RELATED"/>
    <property type="match status" value="1"/>
</dbReference>
<evidence type="ECO:0000256" key="4">
    <source>
        <dbReference type="ARBA" id="ARBA00022692"/>
    </source>
</evidence>
<reference evidence="13" key="1">
    <citation type="submission" date="2021-11" db="EMBL/GenBank/DDBJ databases">
        <title>Draft genome sequence of Alcaligenes endophyticus type strain CCUG 75668T.</title>
        <authorList>
            <person name="Salva-Serra F."/>
            <person name="Duran R.E."/>
            <person name="Seeger M."/>
            <person name="Moore E.R.B."/>
            <person name="Jaen-Luchoro D."/>
        </authorList>
    </citation>
    <scope>NUCLEOTIDE SEQUENCE</scope>
    <source>
        <strain evidence="13">CCUG 75668</strain>
    </source>
</reference>
<keyword evidence="9 12" id="KW-0407">Ion channel</keyword>
<organism evidence="13 14">
    <name type="scientific">Alcaligenes endophyticus</name>
    <dbReference type="NCBI Taxonomy" id="1929088"/>
    <lineage>
        <taxon>Bacteria</taxon>
        <taxon>Pseudomonadati</taxon>
        <taxon>Pseudomonadota</taxon>
        <taxon>Betaproteobacteria</taxon>
        <taxon>Burkholderiales</taxon>
        <taxon>Alcaligenaceae</taxon>
        <taxon>Alcaligenes</taxon>
    </lineage>
</organism>
<evidence type="ECO:0000313" key="13">
    <source>
        <dbReference type="EMBL" id="MDN4121665.1"/>
    </source>
</evidence>
<evidence type="ECO:0000256" key="1">
    <source>
        <dbReference type="ARBA" id="ARBA00004651"/>
    </source>
</evidence>
<evidence type="ECO:0000256" key="2">
    <source>
        <dbReference type="ARBA" id="ARBA00022475"/>
    </source>
</evidence>
<evidence type="ECO:0000256" key="5">
    <source>
        <dbReference type="ARBA" id="ARBA00022989"/>
    </source>
</evidence>
<dbReference type="InterPro" id="IPR003691">
    <property type="entry name" value="FluC"/>
</dbReference>
<feature type="binding site" evidence="12">
    <location>
        <position position="85"/>
    </location>
    <ligand>
        <name>Na(+)</name>
        <dbReference type="ChEBI" id="CHEBI:29101"/>
        <note>structural</note>
    </ligand>
</feature>
<keyword evidence="5 12" id="KW-1133">Transmembrane helix</keyword>
<evidence type="ECO:0000256" key="12">
    <source>
        <dbReference type="HAMAP-Rule" id="MF_00454"/>
    </source>
</evidence>
<accession>A0ABT8EK54</accession>
<dbReference type="Pfam" id="PF02537">
    <property type="entry name" value="CRCB"/>
    <property type="match status" value="1"/>
</dbReference>
<evidence type="ECO:0000256" key="3">
    <source>
        <dbReference type="ARBA" id="ARBA00022519"/>
    </source>
</evidence>
<protein>
    <recommendedName>
        <fullName evidence="12">Fluoride-specific ion channel FluC</fullName>
    </recommendedName>
</protein>
<evidence type="ECO:0000256" key="8">
    <source>
        <dbReference type="ARBA" id="ARBA00023136"/>
    </source>
</evidence>
<dbReference type="Proteomes" id="UP001168613">
    <property type="component" value="Unassembled WGS sequence"/>
</dbReference>
<keyword evidence="12" id="KW-0479">Metal-binding</keyword>
<feature type="transmembrane region" description="Helical" evidence="12">
    <location>
        <begin position="46"/>
        <end position="65"/>
    </location>
</feature>
<keyword evidence="7 12" id="KW-0406">Ion transport</keyword>
<comment type="function">
    <text evidence="12">Fluoride-specific ion channel. Important for reducing fluoride concentration in the cell, thus reducing its toxicity.</text>
</comment>
<dbReference type="PANTHER" id="PTHR28259">
    <property type="entry name" value="FLUORIDE EXPORT PROTEIN 1-RELATED"/>
    <property type="match status" value="1"/>
</dbReference>
<feature type="transmembrane region" description="Helical" evidence="12">
    <location>
        <begin position="104"/>
        <end position="131"/>
    </location>
</feature>
<gene>
    <name evidence="12 13" type="primary">crcB</name>
    <name evidence="12" type="synonym">fluC</name>
    <name evidence="13" type="ORF">LMS43_10220</name>
</gene>
<keyword evidence="14" id="KW-1185">Reference proteome</keyword>
<comment type="similarity">
    <text evidence="10 12">Belongs to the fluoride channel Fluc/FEX (TC 1.A.43) family.</text>
</comment>
<evidence type="ECO:0000256" key="11">
    <source>
        <dbReference type="ARBA" id="ARBA00035585"/>
    </source>
</evidence>
<dbReference type="NCBIfam" id="TIGR00494">
    <property type="entry name" value="crcB"/>
    <property type="match status" value="1"/>
</dbReference>
<dbReference type="NCBIfam" id="NF010792">
    <property type="entry name" value="PRK14196.1"/>
    <property type="match status" value="1"/>
</dbReference>
<keyword evidence="12" id="KW-0813">Transport</keyword>
<proteinExistence type="inferred from homology"/>
<keyword evidence="8 12" id="KW-0472">Membrane</keyword>
<comment type="subcellular location">
    <subcellularLocation>
        <location evidence="1 12">Cell membrane</location>
        <topology evidence="1 12">Multi-pass membrane protein</topology>
    </subcellularLocation>
</comment>
<keyword evidence="3" id="KW-0997">Cell inner membrane</keyword>
<keyword evidence="6 12" id="KW-0915">Sodium</keyword>
<name>A0ABT8EK54_9BURK</name>
<evidence type="ECO:0000313" key="14">
    <source>
        <dbReference type="Proteomes" id="UP001168613"/>
    </source>
</evidence>
<evidence type="ECO:0000256" key="7">
    <source>
        <dbReference type="ARBA" id="ARBA00023065"/>
    </source>
</evidence>
<sequence>MSPPPLPFYYAVLLVAAGGATGAVSRWLLSLGLNALYPPLPPGTLVANYVGAFLMGLGLAAFGLLQQVHEGWRLLLFTGFLGGLTTFSTFSAEIMHLIQAQRYAWALFGVAAHVCGSLVMVALGILCVQFFKP</sequence>
<comment type="catalytic activity">
    <reaction evidence="11">
        <text>fluoride(in) = fluoride(out)</text>
        <dbReference type="Rhea" id="RHEA:76159"/>
        <dbReference type="ChEBI" id="CHEBI:17051"/>
    </reaction>
    <physiologicalReaction direction="left-to-right" evidence="11">
        <dbReference type="Rhea" id="RHEA:76160"/>
    </physiologicalReaction>
</comment>
<keyword evidence="2 12" id="KW-1003">Cell membrane</keyword>
<keyword evidence="4 12" id="KW-0812">Transmembrane</keyword>